<dbReference type="HOGENOM" id="CLU_036327_0_0_1"/>
<dbReference type="OrthoDB" id="3647228at2759"/>
<evidence type="ECO:0000256" key="1">
    <source>
        <dbReference type="SAM" id="Coils"/>
    </source>
</evidence>
<feature type="compositionally biased region" description="Polar residues" evidence="2">
    <location>
        <begin position="381"/>
        <end position="393"/>
    </location>
</feature>
<dbReference type="AlphaFoldDB" id="W6ZJI3"/>
<accession>W6ZJI3</accession>
<protein>
    <submittedName>
        <fullName evidence="3">Uncharacterized protein</fullName>
    </submittedName>
</protein>
<feature type="region of interest" description="Disordered" evidence="2">
    <location>
        <begin position="407"/>
        <end position="492"/>
    </location>
</feature>
<organism evidence="3 4">
    <name type="scientific">Bipolaris oryzae ATCC 44560</name>
    <dbReference type="NCBI Taxonomy" id="930090"/>
    <lineage>
        <taxon>Eukaryota</taxon>
        <taxon>Fungi</taxon>
        <taxon>Dikarya</taxon>
        <taxon>Ascomycota</taxon>
        <taxon>Pezizomycotina</taxon>
        <taxon>Dothideomycetes</taxon>
        <taxon>Pleosporomycetidae</taxon>
        <taxon>Pleosporales</taxon>
        <taxon>Pleosporineae</taxon>
        <taxon>Pleosporaceae</taxon>
        <taxon>Bipolaris</taxon>
    </lineage>
</organism>
<evidence type="ECO:0000256" key="2">
    <source>
        <dbReference type="SAM" id="MobiDB-lite"/>
    </source>
</evidence>
<feature type="compositionally biased region" description="Polar residues" evidence="2">
    <location>
        <begin position="321"/>
        <end position="332"/>
    </location>
</feature>
<dbReference type="KEGG" id="bor:COCMIDRAFT_89514"/>
<feature type="compositionally biased region" description="Basic and acidic residues" evidence="2">
    <location>
        <begin position="457"/>
        <end position="470"/>
    </location>
</feature>
<feature type="coiled-coil region" evidence="1">
    <location>
        <begin position="66"/>
        <end position="93"/>
    </location>
</feature>
<keyword evidence="1" id="KW-0175">Coiled coil</keyword>
<name>W6ZJI3_COCMI</name>
<dbReference type="EMBL" id="KI963950">
    <property type="protein sequence ID" value="EUC47634.1"/>
    <property type="molecule type" value="Genomic_DNA"/>
</dbReference>
<dbReference type="RefSeq" id="XP_007685873.1">
    <property type="nucleotide sequence ID" value="XM_007687683.1"/>
</dbReference>
<evidence type="ECO:0000313" key="3">
    <source>
        <dbReference type="EMBL" id="EUC47634.1"/>
    </source>
</evidence>
<dbReference type="Proteomes" id="UP000054032">
    <property type="component" value="Unassembled WGS sequence"/>
</dbReference>
<evidence type="ECO:0000313" key="4">
    <source>
        <dbReference type="Proteomes" id="UP000054032"/>
    </source>
</evidence>
<dbReference type="eggNOG" id="ENOG502T06W">
    <property type="taxonomic scope" value="Eukaryota"/>
</dbReference>
<reference evidence="3 4" key="1">
    <citation type="journal article" date="2013" name="PLoS Genet.">
        <title>Comparative genome structure, secondary metabolite, and effector coding capacity across Cochliobolus pathogens.</title>
        <authorList>
            <person name="Condon B.J."/>
            <person name="Leng Y."/>
            <person name="Wu D."/>
            <person name="Bushley K.E."/>
            <person name="Ohm R.A."/>
            <person name="Otillar R."/>
            <person name="Martin J."/>
            <person name="Schackwitz W."/>
            <person name="Grimwood J."/>
            <person name="MohdZainudin N."/>
            <person name="Xue C."/>
            <person name="Wang R."/>
            <person name="Manning V.A."/>
            <person name="Dhillon B."/>
            <person name="Tu Z.J."/>
            <person name="Steffenson B.J."/>
            <person name="Salamov A."/>
            <person name="Sun H."/>
            <person name="Lowry S."/>
            <person name="LaButti K."/>
            <person name="Han J."/>
            <person name="Copeland A."/>
            <person name="Lindquist E."/>
            <person name="Barry K."/>
            <person name="Schmutz J."/>
            <person name="Baker S.E."/>
            <person name="Ciuffetti L.M."/>
            <person name="Grigoriev I.V."/>
            <person name="Zhong S."/>
            <person name="Turgeon B.G."/>
        </authorList>
    </citation>
    <scope>NUCLEOTIDE SEQUENCE [LARGE SCALE GENOMIC DNA]</scope>
    <source>
        <strain evidence="3 4">ATCC 44560</strain>
    </source>
</reference>
<dbReference type="GeneID" id="19127494"/>
<keyword evidence="4" id="KW-1185">Reference proteome</keyword>
<proteinExistence type="predicted"/>
<feature type="region of interest" description="Disordered" evidence="2">
    <location>
        <begin position="294"/>
        <end position="393"/>
    </location>
</feature>
<gene>
    <name evidence="3" type="ORF">COCMIDRAFT_89514</name>
</gene>
<sequence length="492" mass="55036">MTSRRPSTANDAGSPRMPFTSAEALLWGPEMKKQHAYLLTEMRALQKQHEGYDARIRATEAIAAAAEATAVQIRDLEQQLAAIEAENNDKGFEKWVSSEMTRLSVFVDTNKNIKEKQIELDNKVSNMSEALAKLSHRPMELDTVLQRLELLEHSRKEDADRIQSLEAEIGRLRSVRESETTDSVCAIVGTTSKKYTETELIDSQLLNCETWDRTTGPNDESIILSQTTPLEEVQVPQSPVVQTASHWTAVTASPTKDWLVPSARLGLSQRHPIHDSKVSRPIDEESLQQVPAENLCSNMRHASPPPTQLVSRERQRKKPTPASQQNAATLPTDTAPASELPATQLIDRRPPRKRKQPHPEPQSQRLTRSSAKKMEARESGIQASLGSKTVPVVQSTSKIELISSPRKKLKGSLKKEKTPTPTPVAACSEVPKRLIVKLPSPQKENRVDTGLINHSPNHREKQRLEHDHSSKYLRNMRALGVGSLKRSRQSFR</sequence>